<proteinExistence type="predicted"/>
<sequence>MSINKAFETNRNTWNQKVTVHAESDFYGVAEFKKGKCSLNKYEITALKNVSEKSVLHLQCHFGQDTLSLARMGAKCTGIDISDEGIKLAEKLNTELNLDANFVCCNVLDTSKHISEKFDIVFTSYGTIGWLPDLKPWAKMISERLKPGGFFYIVEFHPICWMFDYTVSPPVMKYGYHQKGTIYEEYEGTYADKNSKMISKEYGWNHSLGEVITSLSKAGLQIEYLNEHDASPYDIFPGLTKNDEGMFELATKMYPLIFEVKATKKA</sequence>
<dbReference type="Gene3D" id="3.40.50.150">
    <property type="entry name" value="Vaccinia Virus protein VP39"/>
    <property type="match status" value="1"/>
</dbReference>
<dbReference type="CDD" id="cd02440">
    <property type="entry name" value="AdoMet_MTases"/>
    <property type="match status" value="1"/>
</dbReference>
<dbReference type="Pfam" id="PF13649">
    <property type="entry name" value="Methyltransf_25"/>
    <property type="match status" value="1"/>
</dbReference>
<keyword evidence="1 3" id="KW-0808">Transferase</keyword>
<comment type="caution">
    <text evidence="3">The sequence shown here is derived from an EMBL/GenBank/DDBJ whole genome shotgun (WGS) entry which is preliminary data.</text>
</comment>
<dbReference type="EMBL" id="LXIE01000003">
    <property type="protein sequence ID" value="OAD92220.1"/>
    <property type="molecule type" value="Genomic_DNA"/>
</dbReference>
<evidence type="ECO:0000259" key="2">
    <source>
        <dbReference type="Pfam" id="PF13649"/>
    </source>
</evidence>
<dbReference type="GO" id="GO:0008168">
    <property type="term" value="F:methyltransferase activity"/>
    <property type="evidence" value="ECO:0007669"/>
    <property type="project" value="UniProtKB-KW"/>
</dbReference>
<keyword evidence="3" id="KW-0489">Methyltransferase</keyword>
<protein>
    <submittedName>
        <fullName evidence="3">Methyltransferase type 12</fullName>
    </submittedName>
</protein>
<dbReference type="InterPro" id="IPR029063">
    <property type="entry name" value="SAM-dependent_MTases_sf"/>
</dbReference>
<evidence type="ECO:0000256" key="1">
    <source>
        <dbReference type="ARBA" id="ARBA00022679"/>
    </source>
</evidence>
<dbReference type="PANTHER" id="PTHR43861">
    <property type="entry name" value="TRANS-ACONITATE 2-METHYLTRANSFERASE-RELATED"/>
    <property type="match status" value="1"/>
</dbReference>
<dbReference type="GO" id="GO:0032259">
    <property type="term" value="P:methylation"/>
    <property type="evidence" value="ECO:0007669"/>
    <property type="project" value="UniProtKB-KW"/>
</dbReference>
<dbReference type="AlphaFoldDB" id="A0A1A9LG59"/>
<accession>A0A1A9LG59</accession>
<dbReference type="OrthoDB" id="8385759at2"/>
<dbReference type="InterPro" id="IPR041698">
    <property type="entry name" value="Methyltransf_25"/>
</dbReference>
<dbReference type="RefSeq" id="WP_068761023.1">
    <property type="nucleotide sequence ID" value="NZ_LXIE01000003.1"/>
</dbReference>
<dbReference type="Proteomes" id="UP000077552">
    <property type="component" value="Unassembled WGS sequence"/>
</dbReference>
<feature type="domain" description="Methyltransferase" evidence="2">
    <location>
        <begin position="55"/>
        <end position="149"/>
    </location>
</feature>
<evidence type="ECO:0000313" key="3">
    <source>
        <dbReference type="EMBL" id="OAD92220.1"/>
    </source>
</evidence>
<gene>
    <name evidence="3" type="ORF">A7A78_09010</name>
</gene>
<organism evidence="3 4">
    <name type="scientific">Aequorivita soesokkakensis</name>
    <dbReference type="NCBI Taxonomy" id="1385699"/>
    <lineage>
        <taxon>Bacteria</taxon>
        <taxon>Pseudomonadati</taxon>
        <taxon>Bacteroidota</taxon>
        <taxon>Flavobacteriia</taxon>
        <taxon>Flavobacteriales</taxon>
        <taxon>Flavobacteriaceae</taxon>
        <taxon>Aequorivita</taxon>
    </lineage>
</organism>
<dbReference type="SUPFAM" id="SSF53335">
    <property type="entry name" value="S-adenosyl-L-methionine-dependent methyltransferases"/>
    <property type="match status" value="1"/>
</dbReference>
<name>A0A1A9LG59_9FLAO</name>
<dbReference type="STRING" id="1385699.A7A78_09010"/>
<reference evidence="3 4" key="1">
    <citation type="submission" date="2016-05" db="EMBL/GenBank/DDBJ databases">
        <title>Genome sequencing of Vitellibacter soesokkakensis RSSK-12.</title>
        <authorList>
            <person name="Thevarajoo S."/>
            <person name="Selvaratnam C."/>
            <person name="Goh K.M."/>
            <person name="Chan K.-G."/>
            <person name="Chong C.S."/>
        </authorList>
    </citation>
    <scope>NUCLEOTIDE SEQUENCE [LARGE SCALE GENOMIC DNA]</scope>
    <source>
        <strain evidence="3 4">RSSK-12</strain>
    </source>
</reference>
<evidence type="ECO:0000313" key="4">
    <source>
        <dbReference type="Proteomes" id="UP000077552"/>
    </source>
</evidence>
<keyword evidence="4" id="KW-1185">Reference proteome</keyword>